<dbReference type="EMBL" id="JAAAMG010000011">
    <property type="protein sequence ID" value="NDW05663.1"/>
    <property type="molecule type" value="Genomic_DNA"/>
</dbReference>
<dbReference type="SUPFAM" id="SSF47240">
    <property type="entry name" value="Ferritin-like"/>
    <property type="match status" value="1"/>
</dbReference>
<dbReference type="InterPro" id="IPR009078">
    <property type="entry name" value="Ferritin-like_SF"/>
</dbReference>
<name>A0A6N9T2S4_9HYPH</name>
<reference evidence="1 2" key="1">
    <citation type="submission" date="2020-01" db="EMBL/GenBank/DDBJ databases">
        <title>Jiella pacifica sp. nov.</title>
        <authorList>
            <person name="Xue Z."/>
            <person name="Zhu S."/>
            <person name="Chen J."/>
            <person name="Yang J."/>
        </authorList>
    </citation>
    <scope>NUCLEOTIDE SEQUENCE [LARGE SCALE GENOMIC DNA]</scope>
    <source>
        <strain evidence="1 2">40Bstr34</strain>
    </source>
</reference>
<sequence length="173" mass="18874">MATILSESATTHFIVGLRDVHAVENQALALIDRQLDRLKSYPDLSERLRVHRGETETQIRRVEEILASLGESHSSLKDAALSLSGNLAALGHVIAGDEVLKNSFANLAFENFEAASYIGVITMAEATTHAGTITLLKESLAEEEAMATWVRDNIPTLTRRFLELDAAGETSSR</sequence>
<organism evidence="1 2">
    <name type="scientific">Jiella pacifica</name>
    <dbReference type="NCBI Taxonomy" id="2696469"/>
    <lineage>
        <taxon>Bacteria</taxon>
        <taxon>Pseudomonadati</taxon>
        <taxon>Pseudomonadota</taxon>
        <taxon>Alphaproteobacteria</taxon>
        <taxon>Hyphomicrobiales</taxon>
        <taxon>Aurantimonadaceae</taxon>
        <taxon>Jiella</taxon>
    </lineage>
</organism>
<proteinExistence type="predicted"/>
<dbReference type="InterPro" id="IPR010287">
    <property type="entry name" value="DUF892_YciF-like"/>
</dbReference>
<dbReference type="InterPro" id="IPR012347">
    <property type="entry name" value="Ferritin-like"/>
</dbReference>
<dbReference type="AlphaFoldDB" id="A0A6N9T2S4"/>
<evidence type="ECO:0000313" key="2">
    <source>
        <dbReference type="Proteomes" id="UP000469011"/>
    </source>
</evidence>
<dbReference type="Pfam" id="PF05974">
    <property type="entry name" value="DUF892"/>
    <property type="match status" value="1"/>
</dbReference>
<dbReference type="PANTHER" id="PTHR30565">
    <property type="entry name" value="PROTEIN YCIF"/>
    <property type="match status" value="1"/>
</dbReference>
<protein>
    <submittedName>
        <fullName evidence="1">DUF892 family protein</fullName>
    </submittedName>
</protein>
<evidence type="ECO:0000313" key="1">
    <source>
        <dbReference type="EMBL" id="NDW05663.1"/>
    </source>
</evidence>
<gene>
    <name evidence="1" type="ORF">GTK09_14655</name>
</gene>
<accession>A0A6N9T2S4</accession>
<keyword evidence="2" id="KW-1185">Reference proteome</keyword>
<dbReference type="PANTHER" id="PTHR30565:SF9">
    <property type="entry name" value="PROTEIN YCIF"/>
    <property type="match status" value="1"/>
</dbReference>
<dbReference type="RefSeq" id="WP_163463911.1">
    <property type="nucleotide sequence ID" value="NZ_JAAAMG010000011.1"/>
</dbReference>
<comment type="caution">
    <text evidence="1">The sequence shown here is derived from an EMBL/GenBank/DDBJ whole genome shotgun (WGS) entry which is preliminary data.</text>
</comment>
<dbReference type="Proteomes" id="UP000469011">
    <property type="component" value="Unassembled WGS sequence"/>
</dbReference>
<dbReference type="Gene3D" id="1.20.1260.10">
    <property type="match status" value="1"/>
</dbReference>
<dbReference type="InterPro" id="IPR047114">
    <property type="entry name" value="YciF"/>
</dbReference>